<dbReference type="PANTHER" id="PTHR47163:SF2">
    <property type="entry name" value="SI:DKEY-17M8.2"/>
    <property type="match status" value="1"/>
</dbReference>
<name>A0A914GNV4_GLORO</name>
<evidence type="ECO:0000313" key="3">
    <source>
        <dbReference type="WBParaSite" id="Gr19_v10_g10058.t1"/>
    </source>
</evidence>
<feature type="domain" description="ISXO2-like transposase" evidence="1">
    <location>
        <begin position="124"/>
        <end position="235"/>
    </location>
</feature>
<dbReference type="AlphaFoldDB" id="A0A914GNV4"/>
<dbReference type="Pfam" id="PF12762">
    <property type="entry name" value="DDE_Tnp_IS1595"/>
    <property type="match status" value="1"/>
</dbReference>
<keyword evidence="2" id="KW-1185">Reference proteome</keyword>
<dbReference type="InterPro" id="IPR024445">
    <property type="entry name" value="Tnp_ISXO2-like"/>
</dbReference>
<dbReference type="InterPro" id="IPR053164">
    <property type="entry name" value="IS1016-like_transposase"/>
</dbReference>
<evidence type="ECO:0000313" key="2">
    <source>
        <dbReference type="Proteomes" id="UP000887572"/>
    </source>
</evidence>
<reference evidence="3" key="1">
    <citation type="submission" date="2022-11" db="UniProtKB">
        <authorList>
            <consortium name="WormBaseParasite"/>
        </authorList>
    </citation>
    <scope>IDENTIFICATION</scope>
</reference>
<dbReference type="PANTHER" id="PTHR47163">
    <property type="entry name" value="DDE_TNP_IS1595 DOMAIN-CONTAINING PROTEIN"/>
    <property type="match status" value="1"/>
</dbReference>
<sequence length="235" mass="27024">MREITGKGVAVLIRETEMTGKEVETPLSPMKIRLLLSSKNEVYYTNNVFVGACRAYQGLQVDTWFDPSKLDVHTILKFIYWWSQELMSIKFCEKELGIGNNSVIDWCMFLREVCANYVFQQQQQIGGPGYTVEIDEALFTKRKSTQGRQLPEQWVFGGICRETRECFLVAVPDRTAATLLPIIAQRIAPGSTVHSDCWAAYNQNIERLWSSAKRRNKAQSGIHRQMLDSYFCEFL</sequence>
<dbReference type="WBParaSite" id="Gr19_v10_g10058.t1">
    <property type="protein sequence ID" value="Gr19_v10_g10058.t1"/>
    <property type="gene ID" value="Gr19_v10_g10058"/>
</dbReference>
<dbReference type="Proteomes" id="UP000887572">
    <property type="component" value="Unplaced"/>
</dbReference>
<accession>A0A914GNV4</accession>
<evidence type="ECO:0000259" key="1">
    <source>
        <dbReference type="SMART" id="SM01126"/>
    </source>
</evidence>
<dbReference type="SMART" id="SM01126">
    <property type="entry name" value="DDE_Tnp_IS1595"/>
    <property type="match status" value="1"/>
</dbReference>
<protein>
    <submittedName>
        <fullName evidence="3">ISXO2-like transposase domain-containing protein</fullName>
    </submittedName>
</protein>
<organism evidence="2 3">
    <name type="scientific">Globodera rostochiensis</name>
    <name type="common">Golden nematode worm</name>
    <name type="synonym">Heterodera rostochiensis</name>
    <dbReference type="NCBI Taxonomy" id="31243"/>
    <lineage>
        <taxon>Eukaryota</taxon>
        <taxon>Metazoa</taxon>
        <taxon>Ecdysozoa</taxon>
        <taxon>Nematoda</taxon>
        <taxon>Chromadorea</taxon>
        <taxon>Rhabditida</taxon>
        <taxon>Tylenchina</taxon>
        <taxon>Tylenchomorpha</taxon>
        <taxon>Tylenchoidea</taxon>
        <taxon>Heteroderidae</taxon>
        <taxon>Heteroderinae</taxon>
        <taxon>Globodera</taxon>
    </lineage>
</organism>
<proteinExistence type="predicted"/>